<protein>
    <submittedName>
        <fullName evidence="9">Precorrin-2 C(20)-methyltransferase</fullName>
    </submittedName>
</protein>
<dbReference type="InterPro" id="IPR012382">
    <property type="entry name" value="CobI/CbiL"/>
</dbReference>
<dbReference type="InterPro" id="IPR006364">
    <property type="entry name" value="CobI/CbiL/CobIJ_dom"/>
</dbReference>
<dbReference type="Gene3D" id="3.30.950.10">
    <property type="entry name" value="Methyltransferase, Cobalt-precorrin-4 Transmethylase, Domain 2"/>
    <property type="match status" value="1"/>
</dbReference>
<dbReference type="PANTHER" id="PTHR43467:SF2">
    <property type="entry name" value="COBALT-PRECORRIN-2 C(20)-METHYLTRANSFERASE"/>
    <property type="match status" value="1"/>
</dbReference>
<dbReference type="AlphaFoldDB" id="A0A0R2BGR0"/>
<evidence type="ECO:0000256" key="2">
    <source>
        <dbReference type="ARBA" id="ARBA00005879"/>
    </source>
</evidence>
<dbReference type="RefSeq" id="WP_056996776.1">
    <property type="nucleotide sequence ID" value="NZ_AYYR01000052.1"/>
</dbReference>
<dbReference type="GO" id="GO:0032259">
    <property type="term" value="P:methylation"/>
    <property type="evidence" value="ECO:0007669"/>
    <property type="project" value="UniProtKB-KW"/>
</dbReference>
<evidence type="ECO:0000256" key="6">
    <source>
        <dbReference type="ARBA" id="ARBA00022691"/>
    </source>
</evidence>
<keyword evidence="5 9" id="KW-0808">Transferase</keyword>
<keyword evidence="3" id="KW-0169">Cobalamin biosynthesis</keyword>
<organism evidence="9 10">
    <name type="scientific">Secundilactobacillus collinoides DSM 20515 = JCM 1123</name>
    <dbReference type="NCBI Taxonomy" id="1423733"/>
    <lineage>
        <taxon>Bacteria</taxon>
        <taxon>Bacillati</taxon>
        <taxon>Bacillota</taxon>
        <taxon>Bacilli</taxon>
        <taxon>Lactobacillales</taxon>
        <taxon>Lactobacillaceae</taxon>
        <taxon>Secundilactobacillus</taxon>
    </lineage>
</organism>
<evidence type="ECO:0000256" key="4">
    <source>
        <dbReference type="ARBA" id="ARBA00022603"/>
    </source>
</evidence>
<dbReference type="Pfam" id="PF00590">
    <property type="entry name" value="TP_methylase"/>
    <property type="match status" value="1"/>
</dbReference>
<dbReference type="InterPro" id="IPR000878">
    <property type="entry name" value="4pyrrol_Mease"/>
</dbReference>
<evidence type="ECO:0000256" key="5">
    <source>
        <dbReference type="ARBA" id="ARBA00022679"/>
    </source>
</evidence>
<dbReference type="EMBL" id="AYYR01000052">
    <property type="protein sequence ID" value="KRM75513.1"/>
    <property type="molecule type" value="Genomic_DNA"/>
</dbReference>
<dbReference type="Proteomes" id="UP000051845">
    <property type="component" value="Unassembled WGS sequence"/>
</dbReference>
<dbReference type="InterPro" id="IPR035996">
    <property type="entry name" value="4pyrrol_Methylase_sf"/>
</dbReference>
<comment type="similarity">
    <text evidence="2 7">Belongs to the precorrin methyltransferase family.</text>
</comment>
<dbReference type="SUPFAM" id="SSF53790">
    <property type="entry name" value="Tetrapyrrole methylase"/>
    <property type="match status" value="1"/>
</dbReference>
<reference evidence="9 10" key="1">
    <citation type="journal article" date="2015" name="Genome Announc.">
        <title>Expanding the biotechnology potential of lactobacilli through comparative genomics of 213 strains and associated genera.</title>
        <authorList>
            <person name="Sun Z."/>
            <person name="Harris H.M."/>
            <person name="McCann A."/>
            <person name="Guo C."/>
            <person name="Argimon S."/>
            <person name="Zhang W."/>
            <person name="Yang X."/>
            <person name="Jeffery I.B."/>
            <person name="Cooney J.C."/>
            <person name="Kagawa T.F."/>
            <person name="Liu W."/>
            <person name="Song Y."/>
            <person name="Salvetti E."/>
            <person name="Wrobel A."/>
            <person name="Rasinkangas P."/>
            <person name="Parkhill J."/>
            <person name="Rea M.C."/>
            <person name="O'Sullivan O."/>
            <person name="Ritari J."/>
            <person name="Douillard F.P."/>
            <person name="Paul Ross R."/>
            <person name="Yang R."/>
            <person name="Briner A.E."/>
            <person name="Felis G.E."/>
            <person name="de Vos W.M."/>
            <person name="Barrangou R."/>
            <person name="Klaenhammer T.R."/>
            <person name="Caufield P.W."/>
            <person name="Cui Y."/>
            <person name="Zhang H."/>
            <person name="O'Toole P.W."/>
        </authorList>
    </citation>
    <scope>NUCLEOTIDE SEQUENCE [LARGE SCALE GENOMIC DNA]</scope>
    <source>
        <strain evidence="9 10">DSM 20515</strain>
    </source>
</reference>
<dbReference type="STRING" id="33960.TY91_13435"/>
<dbReference type="InterPro" id="IPR014776">
    <property type="entry name" value="4pyrrole_Mease_sub2"/>
</dbReference>
<dbReference type="GO" id="GO:0009236">
    <property type="term" value="P:cobalamin biosynthetic process"/>
    <property type="evidence" value="ECO:0007669"/>
    <property type="project" value="UniProtKB-UniRule"/>
</dbReference>
<evidence type="ECO:0000313" key="9">
    <source>
        <dbReference type="EMBL" id="KRM75513.1"/>
    </source>
</evidence>
<dbReference type="PANTHER" id="PTHR43467">
    <property type="entry name" value="COBALT-PRECORRIN-2 C(20)-METHYLTRANSFERASE"/>
    <property type="match status" value="1"/>
</dbReference>
<comment type="caution">
    <text evidence="9">The sequence shown here is derived from an EMBL/GenBank/DDBJ whole genome shotgun (WGS) entry which is preliminary data.</text>
</comment>
<sequence length="233" mass="25467">MATFYGIGVGPGDSELMTVKAVNTLKKIDILYTPKAHNDQPSVAEKIAAPYFSEGLTIKRRRFPMVKDLKEKQASWRTIAEEIVADVKAGNNVGFITLGDASVYSTYSYLLGNIDNRITVETVAGISAYTQIAATISTPLMLDDELLEVIPATADAQKIATAIDDNDNVVMMKISANLPLVYQLLADRNLLDQAIIISNASMATQHTVKLSAVEPTEKLPYFSTLLLKKTYSF</sequence>
<keyword evidence="4 9" id="KW-0489">Methyltransferase</keyword>
<comment type="pathway">
    <text evidence="1">Cofactor biosynthesis; adenosylcobalamin biosynthesis.</text>
</comment>
<evidence type="ECO:0000256" key="7">
    <source>
        <dbReference type="PIRNR" id="PIRNR036427"/>
    </source>
</evidence>
<evidence type="ECO:0000256" key="1">
    <source>
        <dbReference type="ARBA" id="ARBA00004953"/>
    </source>
</evidence>
<accession>A0A0R2BGR0</accession>
<dbReference type="Gene3D" id="3.40.1010.10">
    <property type="entry name" value="Cobalt-precorrin-4 Transmethylase, Domain 1"/>
    <property type="match status" value="1"/>
</dbReference>
<dbReference type="NCBIfam" id="NF004059">
    <property type="entry name" value="PRK05576.1-2"/>
    <property type="match status" value="1"/>
</dbReference>
<dbReference type="PATRIC" id="fig|1423733.4.peg.2338"/>
<name>A0A0R2BGR0_SECCO</name>
<evidence type="ECO:0000259" key="8">
    <source>
        <dbReference type="Pfam" id="PF00590"/>
    </source>
</evidence>
<dbReference type="NCBIfam" id="TIGR01467">
    <property type="entry name" value="cobI_cbiL"/>
    <property type="match status" value="1"/>
</dbReference>
<evidence type="ECO:0000313" key="10">
    <source>
        <dbReference type="Proteomes" id="UP000051845"/>
    </source>
</evidence>
<evidence type="ECO:0000256" key="3">
    <source>
        <dbReference type="ARBA" id="ARBA00022573"/>
    </source>
</evidence>
<keyword evidence="6" id="KW-0949">S-adenosyl-L-methionine</keyword>
<gene>
    <name evidence="9" type="ORF">FC82_GL002225</name>
</gene>
<dbReference type="GO" id="GO:0030788">
    <property type="term" value="F:precorrin-2 C20-methyltransferase activity"/>
    <property type="evidence" value="ECO:0007669"/>
    <property type="project" value="InterPro"/>
</dbReference>
<dbReference type="PIRSF" id="PIRSF036427">
    <property type="entry name" value="Precrrn-2_mtase"/>
    <property type="match status" value="1"/>
</dbReference>
<dbReference type="UniPathway" id="UPA00148"/>
<feature type="domain" description="Tetrapyrrole methylase" evidence="8">
    <location>
        <begin position="3"/>
        <end position="210"/>
    </location>
</feature>
<dbReference type="CDD" id="cd11645">
    <property type="entry name" value="Precorrin_2_C20_MT"/>
    <property type="match status" value="1"/>
</dbReference>
<proteinExistence type="inferred from homology"/>
<dbReference type="InterPro" id="IPR014777">
    <property type="entry name" value="4pyrrole_Mease_sub1"/>
</dbReference>